<keyword evidence="4" id="KW-0732">Signal</keyword>
<dbReference type="Gene3D" id="3.30.40.10">
    <property type="entry name" value="Zinc/RING finger domain, C3HC4 (zinc finger)"/>
    <property type="match status" value="1"/>
</dbReference>
<keyword evidence="1 3" id="KW-0863">Zinc-finger</keyword>
<evidence type="ECO:0000313" key="6">
    <source>
        <dbReference type="Proteomes" id="UP000095281"/>
    </source>
</evidence>
<feature type="chain" id="PRO_5009315638" evidence="4">
    <location>
        <begin position="30"/>
        <end position="218"/>
    </location>
</feature>
<keyword evidence="1 3" id="KW-0479">Metal-binding</keyword>
<accession>A0A1I8BB78</accession>
<dbReference type="AlphaFoldDB" id="A0A1I8BB78"/>
<dbReference type="PROSITE" id="PS50089">
    <property type="entry name" value="ZF_RING_2"/>
    <property type="match status" value="1"/>
</dbReference>
<dbReference type="Pfam" id="PF13639">
    <property type="entry name" value="zf-RING_2"/>
    <property type="match status" value="1"/>
</dbReference>
<organism evidence="6 7">
    <name type="scientific">Meloidogyne hapla</name>
    <name type="common">Root-knot nematode worm</name>
    <dbReference type="NCBI Taxonomy" id="6305"/>
    <lineage>
        <taxon>Eukaryota</taxon>
        <taxon>Metazoa</taxon>
        <taxon>Ecdysozoa</taxon>
        <taxon>Nematoda</taxon>
        <taxon>Chromadorea</taxon>
        <taxon>Rhabditida</taxon>
        <taxon>Tylenchina</taxon>
        <taxon>Tylenchomorpha</taxon>
        <taxon>Tylenchoidea</taxon>
        <taxon>Meloidogynidae</taxon>
        <taxon>Meloidogyninae</taxon>
        <taxon>Meloidogyne</taxon>
    </lineage>
</organism>
<feature type="signal peptide" evidence="4">
    <location>
        <begin position="1"/>
        <end position="29"/>
    </location>
</feature>
<dbReference type="Proteomes" id="UP000095281">
    <property type="component" value="Unplaced"/>
</dbReference>
<evidence type="ECO:0000256" key="3">
    <source>
        <dbReference type="PROSITE-ProRule" id="PRU00175"/>
    </source>
</evidence>
<keyword evidence="2" id="KW-0862">Zinc</keyword>
<sequence length="218" mass="25204">MNISQTKTFFIKIIFTIILIKLTLQAGKGKSKIPDEHQKTFKFNGKILPNNEWQIYNVSDSIQNGEECSICKESIKFNNLIVSKGNECEHHSFHKECITKWFEENIKPLCPTCKKIYFTEIPIEEPVFSNENFHYEYQILLDPLSYADANDEDNFIKKQIEFVDKNILGFILTHSPNPHPNLSMSMELGYARSKLATFDVEDVKDIGESSKNDKKKGN</sequence>
<evidence type="ECO:0000256" key="4">
    <source>
        <dbReference type="SAM" id="SignalP"/>
    </source>
</evidence>
<dbReference type="GO" id="GO:0008270">
    <property type="term" value="F:zinc ion binding"/>
    <property type="evidence" value="ECO:0007669"/>
    <property type="project" value="UniProtKB-KW"/>
</dbReference>
<name>A0A1I8BB78_MELHA</name>
<evidence type="ECO:0000259" key="5">
    <source>
        <dbReference type="PROSITE" id="PS50089"/>
    </source>
</evidence>
<reference evidence="7" key="1">
    <citation type="submission" date="2016-11" db="UniProtKB">
        <authorList>
            <consortium name="WormBaseParasite"/>
        </authorList>
    </citation>
    <scope>IDENTIFICATION</scope>
</reference>
<feature type="domain" description="RING-type" evidence="5">
    <location>
        <begin position="68"/>
        <end position="114"/>
    </location>
</feature>
<evidence type="ECO:0000256" key="2">
    <source>
        <dbReference type="ARBA" id="ARBA00022833"/>
    </source>
</evidence>
<dbReference type="SMART" id="SM00184">
    <property type="entry name" value="RING"/>
    <property type="match status" value="1"/>
</dbReference>
<protein>
    <submittedName>
        <fullName evidence="7">RING-type domain-containing protein</fullName>
    </submittedName>
</protein>
<dbReference type="InterPro" id="IPR013083">
    <property type="entry name" value="Znf_RING/FYVE/PHD"/>
</dbReference>
<keyword evidence="6" id="KW-1185">Reference proteome</keyword>
<evidence type="ECO:0000313" key="7">
    <source>
        <dbReference type="WBParaSite" id="MhA1_Contig1752.frz3.gene4"/>
    </source>
</evidence>
<dbReference type="SUPFAM" id="SSF57850">
    <property type="entry name" value="RING/U-box"/>
    <property type="match status" value="1"/>
</dbReference>
<proteinExistence type="predicted"/>
<dbReference type="InterPro" id="IPR001841">
    <property type="entry name" value="Znf_RING"/>
</dbReference>
<evidence type="ECO:0000256" key="1">
    <source>
        <dbReference type="ARBA" id="ARBA00022771"/>
    </source>
</evidence>
<dbReference type="WBParaSite" id="MhA1_Contig1752.frz3.gene4">
    <property type="protein sequence ID" value="MhA1_Contig1752.frz3.gene4"/>
    <property type="gene ID" value="MhA1_Contig1752.frz3.gene4"/>
</dbReference>